<gene>
    <name evidence="2" type="ORF">BV102_00172</name>
</gene>
<keyword evidence="1" id="KW-0472">Membrane</keyword>
<evidence type="ECO:0008006" key="4">
    <source>
        <dbReference type="Google" id="ProtNLM"/>
    </source>
</evidence>
<feature type="transmembrane region" description="Helical" evidence="1">
    <location>
        <begin position="32"/>
        <end position="49"/>
    </location>
</feature>
<feature type="transmembrane region" description="Helical" evidence="1">
    <location>
        <begin position="7"/>
        <end position="26"/>
    </location>
</feature>
<reference evidence="2 3" key="1">
    <citation type="submission" date="2017-04" db="EMBL/GenBank/DDBJ databases">
        <title>Haemophilus influenzae in COPD genome sequencing project.</title>
        <authorList>
            <person name="Murphy T.F."/>
            <person name="Kong Y."/>
            <person name="Nadendla S."/>
            <person name="Tettelin H."/>
            <person name="Pettigrew M."/>
        </authorList>
    </citation>
    <scope>NUCLEOTIDE SEQUENCE [LARGE SCALE GENOMIC DNA]</scope>
    <source>
        <strain evidence="2 3">56P127H1</strain>
    </source>
</reference>
<keyword evidence="1" id="KW-0812">Transmembrane</keyword>
<accession>A0A2S9RSJ0</accession>
<dbReference type="EMBL" id="NEBY01000037">
    <property type="protein sequence ID" value="PRJ67060.1"/>
    <property type="molecule type" value="Genomic_DNA"/>
</dbReference>
<dbReference type="Proteomes" id="UP000238532">
    <property type="component" value="Unassembled WGS sequence"/>
</dbReference>
<evidence type="ECO:0000256" key="1">
    <source>
        <dbReference type="SAM" id="Phobius"/>
    </source>
</evidence>
<protein>
    <recommendedName>
        <fullName evidence="4">Lipoprotein</fullName>
    </recommendedName>
</protein>
<dbReference type="AlphaFoldDB" id="A0A2S9RSJ0"/>
<comment type="caution">
    <text evidence="2">The sequence shown here is derived from an EMBL/GenBank/DDBJ whole genome shotgun (WGS) entry which is preliminary data.</text>
</comment>
<sequence length="53" mass="6157">MKSILILFFYFLSIIAVTGCATFLMYHNINGWGWIIFIDVLLALMTVKVKEEK</sequence>
<evidence type="ECO:0000313" key="2">
    <source>
        <dbReference type="EMBL" id="PRJ67060.1"/>
    </source>
</evidence>
<organism evidence="2 3">
    <name type="scientific">Haemophilus influenzae</name>
    <dbReference type="NCBI Taxonomy" id="727"/>
    <lineage>
        <taxon>Bacteria</taxon>
        <taxon>Pseudomonadati</taxon>
        <taxon>Pseudomonadota</taxon>
        <taxon>Gammaproteobacteria</taxon>
        <taxon>Pasteurellales</taxon>
        <taxon>Pasteurellaceae</taxon>
        <taxon>Haemophilus</taxon>
    </lineage>
</organism>
<name>A0A2S9RSJ0_HAEIF</name>
<dbReference type="PROSITE" id="PS51257">
    <property type="entry name" value="PROKAR_LIPOPROTEIN"/>
    <property type="match status" value="1"/>
</dbReference>
<evidence type="ECO:0000313" key="3">
    <source>
        <dbReference type="Proteomes" id="UP000238532"/>
    </source>
</evidence>
<keyword evidence="1" id="KW-1133">Transmembrane helix</keyword>
<proteinExistence type="predicted"/>